<dbReference type="AlphaFoldDB" id="A0A8T0HEZ1"/>
<gene>
    <name evidence="1" type="ORF">KC19_6G097800</name>
</gene>
<accession>A0A8T0HEZ1</accession>
<keyword evidence="2" id="KW-1185">Reference proteome</keyword>
<organism evidence="1 2">
    <name type="scientific">Ceratodon purpureus</name>
    <name type="common">Fire moss</name>
    <name type="synonym">Dicranum purpureum</name>
    <dbReference type="NCBI Taxonomy" id="3225"/>
    <lineage>
        <taxon>Eukaryota</taxon>
        <taxon>Viridiplantae</taxon>
        <taxon>Streptophyta</taxon>
        <taxon>Embryophyta</taxon>
        <taxon>Bryophyta</taxon>
        <taxon>Bryophytina</taxon>
        <taxon>Bryopsida</taxon>
        <taxon>Dicranidae</taxon>
        <taxon>Pseudoditrichales</taxon>
        <taxon>Ditrichaceae</taxon>
        <taxon>Ceratodon</taxon>
    </lineage>
</organism>
<proteinExistence type="predicted"/>
<dbReference type="Proteomes" id="UP000822688">
    <property type="component" value="Chromosome 6"/>
</dbReference>
<comment type="caution">
    <text evidence="1">The sequence shown here is derived from an EMBL/GenBank/DDBJ whole genome shotgun (WGS) entry which is preliminary data.</text>
</comment>
<dbReference type="EMBL" id="CM026427">
    <property type="protein sequence ID" value="KAG0569535.1"/>
    <property type="molecule type" value="Genomic_DNA"/>
</dbReference>
<evidence type="ECO:0000313" key="2">
    <source>
        <dbReference type="Proteomes" id="UP000822688"/>
    </source>
</evidence>
<evidence type="ECO:0000313" key="1">
    <source>
        <dbReference type="EMBL" id="KAG0569535.1"/>
    </source>
</evidence>
<reference evidence="1 2" key="1">
    <citation type="submission" date="2020-06" db="EMBL/GenBank/DDBJ databases">
        <title>WGS assembly of Ceratodon purpureus strain R40.</title>
        <authorList>
            <person name="Carey S.B."/>
            <person name="Jenkins J."/>
            <person name="Shu S."/>
            <person name="Lovell J.T."/>
            <person name="Sreedasyam A."/>
            <person name="Maumus F."/>
            <person name="Tiley G.P."/>
            <person name="Fernandez-Pozo N."/>
            <person name="Barry K."/>
            <person name="Chen C."/>
            <person name="Wang M."/>
            <person name="Lipzen A."/>
            <person name="Daum C."/>
            <person name="Saski C.A."/>
            <person name="Payton A.C."/>
            <person name="Mcbreen J.C."/>
            <person name="Conrad R.E."/>
            <person name="Kollar L.M."/>
            <person name="Olsson S."/>
            <person name="Huttunen S."/>
            <person name="Landis J.B."/>
            <person name="Wickett N.J."/>
            <person name="Johnson M.G."/>
            <person name="Rensing S.A."/>
            <person name="Grimwood J."/>
            <person name="Schmutz J."/>
            <person name="Mcdaniel S.F."/>
        </authorList>
    </citation>
    <scope>NUCLEOTIDE SEQUENCE [LARGE SCALE GENOMIC DNA]</scope>
    <source>
        <strain evidence="1 2">R40</strain>
    </source>
</reference>
<sequence>MCHSLDITWEYGGLCKASWDALFVKAEVDGVQVFQEAILLWRQAACVYSEYGGRRRDGWPWLRELLCTNWMQAFRNPLLALYERTRASACQLETSCTRNGRDK</sequence>
<name>A0A8T0HEZ1_CERPU</name>
<protein>
    <submittedName>
        <fullName evidence="1">Uncharacterized protein</fullName>
    </submittedName>
</protein>